<keyword evidence="3" id="KW-1185">Reference proteome</keyword>
<feature type="region of interest" description="Disordered" evidence="1">
    <location>
        <begin position="39"/>
        <end position="84"/>
    </location>
</feature>
<protein>
    <submittedName>
        <fullName evidence="2">Uncharacterized protein</fullName>
    </submittedName>
</protein>
<evidence type="ECO:0000256" key="1">
    <source>
        <dbReference type="SAM" id="MobiDB-lite"/>
    </source>
</evidence>
<feature type="non-terminal residue" evidence="2">
    <location>
        <position position="84"/>
    </location>
</feature>
<name>A0A9X9QA36_GULGU</name>
<evidence type="ECO:0000313" key="2">
    <source>
        <dbReference type="EMBL" id="VCX41372.1"/>
    </source>
</evidence>
<dbReference type="EMBL" id="CYRY02045849">
    <property type="protein sequence ID" value="VCX41372.1"/>
    <property type="molecule type" value="Genomic_DNA"/>
</dbReference>
<organism evidence="2 3">
    <name type="scientific">Gulo gulo</name>
    <name type="common">Wolverine</name>
    <name type="synonym">Gluton</name>
    <dbReference type="NCBI Taxonomy" id="48420"/>
    <lineage>
        <taxon>Eukaryota</taxon>
        <taxon>Metazoa</taxon>
        <taxon>Chordata</taxon>
        <taxon>Craniata</taxon>
        <taxon>Vertebrata</taxon>
        <taxon>Euteleostomi</taxon>
        <taxon>Mammalia</taxon>
        <taxon>Eutheria</taxon>
        <taxon>Laurasiatheria</taxon>
        <taxon>Carnivora</taxon>
        <taxon>Caniformia</taxon>
        <taxon>Musteloidea</taxon>
        <taxon>Mustelidae</taxon>
        <taxon>Guloninae</taxon>
        <taxon>Gulo</taxon>
    </lineage>
</organism>
<gene>
    <name evidence="2" type="ORF">BN2614_LOCUS2</name>
</gene>
<accession>A0A9X9QA36</accession>
<reference evidence="2 3" key="1">
    <citation type="submission" date="2018-10" db="EMBL/GenBank/DDBJ databases">
        <authorList>
            <person name="Ekblom R."/>
            <person name="Jareborg N."/>
        </authorList>
    </citation>
    <scope>NUCLEOTIDE SEQUENCE [LARGE SCALE GENOMIC DNA]</scope>
    <source>
        <tissue evidence="2">Muscle</tissue>
    </source>
</reference>
<comment type="caution">
    <text evidence="2">The sequence shown here is derived from an EMBL/GenBank/DDBJ whole genome shotgun (WGS) entry which is preliminary data.</text>
</comment>
<dbReference type="AlphaFoldDB" id="A0A9X9QA36"/>
<sequence length="84" mass="8695">MVSTSVLARRHACERVKHGGKIGGRRGPAGVGSRLSLAQKAAHRTALSRAPDGLSPTRGRRSPGLGRALAHAHSRSPPLPPALP</sequence>
<dbReference type="Proteomes" id="UP000269945">
    <property type="component" value="Unassembled WGS sequence"/>
</dbReference>
<proteinExistence type="predicted"/>
<evidence type="ECO:0000313" key="3">
    <source>
        <dbReference type="Proteomes" id="UP000269945"/>
    </source>
</evidence>